<evidence type="ECO:0000259" key="3">
    <source>
        <dbReference type="Pfam" id="PF00892"/>
    </source>
</evidence>
<dbReference type="RefSeq" id="WP_212846890.1">
    <property type="nucleotide sequence ID" value="NZ_AP023356.1"/>
</dbReference>
<feature type="transmembrane region" description="Helical" evidence="2">
    <location>
        <begin position="62"/>
        <end position="80"/>
    </location>
</feature>
<feature type="transmembrane region" description="Helical" evidence="2">
    <location>
        <begin position="119"/>
        <end position="139"/>
    </location>
</feature>
<gene>
    <name evidence="4" type="ORF">Aiant_01700</name>
</gene>
<evidence type="ECO:0000313" key="4">
    <source>
        <dbReference type="EMBL" id="BCJ39513.1"/>
    </source>
</evidence>
<proteinExistence type="inferred from homology"/>
<accession>A0ABM7LK33</accession>
<feature type="transmembrane region" description="Helical" evidence="2">
    <location>
        <begin position="6"/>
        <end position="27"/>
    </location>
</feature>
<evidence type="ECO:0000256" key="1">
    <source>
        <dbReference type="ARBA" id="ARBA00007362"/>
    </source>
</evidence>
<dbReference type="SUPFAM" id="SSF103481">
    <property type="entry name" value="Multidrug resistance efflux transporter EmrE"/>
    <property type="match status" value="2"/>
</dbReference>
<feature type="domain" description="EamA" evidence="3">
    <location>
        <begin position="148"/>
        <end position="282"/>
    </location>
</feature>
<dbReference type="InterPro" id="IPR037185">
    <property type="entry name" value="EmrE-like"/>
</dbReference>
<sequence length="283" mass="28742">MTAPLSAGIVAAVLFAAVLHAAWNAIAHAIPDRLIGFVLIQLASAVVALPMVLAAPVPAAPAWPWLLASVAVHVVYIVLLMRGYQLGHFSQVYPLTRGASPLLVAGGAALIIGEVPGPIALLGVVIISVGLGTLLFAGGVPGRAQLPAITAALLTGVSIAAYTTIDGIGVRAAGSTVGYAGWLFLLMGPAIPLVAVVMRGRKLLAQLRPHRTIGLTGGLLSVGAYGLVLWAQTRGALAPVAALRESSVVIAAVIGVVRFGEPFGRWRVISSILVAAGVILVSV</sequence>
<protein>
    <submittedName>
        <fullName evidence="4">Membrane protein</fullName>
    </submittedName>
</protein>
<keyword evidence="2" id="KW-0812">Transmembrane</keyword>
<comment type="similarity">
    <text evidence="1">Belongs to the EamA transporter family.</text>
</comment>
<dbReference type="Proteomes" id="UP000676967">
    <property type="component" value="Chromosome"/>
</dbReference>
<feature type="transmembrane region" description="Helical" evidence="2">
    <location>
        <begin position="92"/>
        <end position="113"/>
    </location>
</feature>
<feature type="transmembrane region" description="Helical" evidence="2">
    <location>
        <begin position="177"/>
        <end position="200"/>
    </location>
</feature>
<evidence type="ECO:0000256" key="2">
    <source>
        <dbReference type="SAM" id="Phobius"/>
    </source>
</evidence>
<dbReference type="Pfam" id="PF00892">
    <property type="entry name" value="EamA"/>
    <property type="match status" value="1"/>
</dbReference>
<keyword evidence="2" id="KW-1133">Transmembrane helix</keyword>
<organism evidence="4 5">
    <name type="scientific">Actinoplanes ianthinogenes</name>
    <dbReference type="NCBI Taxonomy" id="122358"/>
    <lineage>
        <taxon>Bacteria</taxon>
        <taxon>Bacillati</taxon>
        <taxon>Actinomycetota</taxon>
        <taxon>Actinomycetes</taxon>
        <taxon>Micromonosporales</taxon>
        <taxon>Micromonosporaceae</taxon>
        <taxon>Actinoplanes</taxon>
    </lineage>
</organism>
<feature type="transmembrane region" description="Helical" evidence="2">
    <location>
        <begin position="212"/>
        <end position="231"/>
    </location>
</feature>
<dbReference type="Gene3D" id="1.10.3730.20">
    <property type="match status" value="1"/>
</dbReference>
<evidence type="ECO:0000313" key="5">
    <source>
        <dbReference type="Proteomes" id="UP000676967"/>
    </source>
</evidence>
<feature type="transmembrane region" description="Helical" evidence="2">
    <location>
        <begin position="264"/>
        <end position="282"/>
    </location>
</feature>
<keyword evidence="2" id="KW-0472">Membrane</keyword>
<name>A0ABM7LK33_9ACTN</name>
<dbReference type="InterPro" id="IPR000620">
    <property type="entry name" value="EamA_dom"/>
</dbReference>
<dbReference type="EMBL" id="AP023356">
    <property type="protein sequence ID" value="BCJ39513.1"/>
    <property type="molecule type" value="Genomic_DNA"/>
</dbReference>
<reference evidence="4 5" key="1">
    <citation type="submission" date="2020-08" db="EMBL/GenBank/DDBJ databases">
        <title>Whole genome shotgun sequence of Actinoplanes ianthinogenes NBRC 13996.</title>
        <authorList>
            <person name="Komaki H."/>
            <person name="Tamura T."/>
        </authorList>
    </citation>
    <scope>NUCLEOTIDE SEQUENCE [LARGE SCALE GENOMIC DNA]</scope>
    <source>
        <strain evidence="4 5">NBRC 13996</strain>
    </source>
</reference>
<feature type="transmembrane region" description="Helical" evidence="2">
    <location>
        <begin position="146"/>
        <end position="165"/>
    </location>
</feature>
<feature type="transmembrane region" description="Helical" evidence="2">
    <location>
        <begin position="34"/>
        <end position="56"/>
    </location>
</feature>
<keyword evidence="5" id="KW-1185">Reference proteome</keyword>